<dbReference type="Proteomes" id="UP000886842">
    <property type="component" value="Unassembled WGS sequence"/>
</dbReference>
<protein>
    <submittedName>
        <fullName evidence="1">Esterase</fullName>
    </submittedName>
</protein>
<dbReference type="SUPFAM" id="SSF53474">
    <property type="entry name" value="alpha/beta-Hydrolases"/>
    <property type="match status" value="1"/>
</dbReference>
<accession>A0A9D1GYN5</accession>
<dbReference type="AlphaFoldDB" id="A0A9D1GYN5"/>
<dbReference type="GO" id="GO:0016747">
    <property type="term" value="F:acyltransferase activity, transferring groups other than amino-acyl groups"/>
    <property type="evidence" value="ECO:0007669"/>
    <property type="project" value="TreeGrafter"/>
</dbReference>
<evidence type="ECO:0000313" key="2">
    <source>
        <dbReference type="Proteomes" id="UP000886842"/>
    </source>
</evidence>
<sequence>MPATTSILQRYQSTAVDAAVEYQVLHPADWTPHPGAALVLHLHGAGSSASSLELARPFYEQAWQEGILPPAVVACPSTPTLDGFYLDWPQARWEQLVAEEFPAEIAEQYGAPSAIAVIGSSMGGYGALKISFADPTRFAAVAAISPAVFPGEAPGAVPEDALPSVLADLHRSMSLGTDDPGLYAANSVQGRARSNHAELRRSDLRILLDCGAEDEFGLHRGATHLHEVLIELGVSHTFRLVPGAGHLGPEAGIRTAAAIGFLGDALLSR</sequence>
<proteinExistence type="predicted"/>
<dbReference type="InterPro" id="IPR050583">
    <property type="entry name" value="Mycobacterial_A85_antigen"/>
</dbReference>
<name>A0A9D1GYN5_9ACTN</name>
<gene>
    <name evidence="1" type="ORF">IAA98_09645</name>
</gene>
<dbReference type="PANTHER" id="PTHR48098:SF1">
    <property type="entry name" value="DIACYLGLYCEROL ACYLTRANSFERASE_MYCOLYLTRANSFERASE AG85A"/>
    <property type="match status" value="1"/>
</dbReference>
<reference evidence="1" key="1">
    <citation type="submission" date="2020-10" db="EMBL/GenBank/DDBJ databases">
        <authorList>
            <person name="Gilroy R."/>
        </authorList>
    </citation>
    <scope>NUCLEOTIDE SEQUENCE</scope>
    <source>
        <strain evidence="1">ChiGjej1B1-24693</strain>
    </source>
</reference>
<evidence type="ECO:0000313" key="1">
    <source>
        <dbReference type="EMBL" id="HIT75837.1"/>
    </source>
</evidence>
<dbReference type="InterPro" id="IPR000801">
    <property type="entry name" value="Esterase-like"/>
</dbReference>
<comment type="caution">
    <text evidence="1">The sequence shown here is derived from an EMBL/GenBank/DDBJ whole genome shotgun (WGS) entry which is preliminary data.</text>
</comment>
<dbReference type="Gene3D" id="3.40.50.1820">
    <property type="entry name" value="alpha/beta hydrolase"/>
    <property type="match status" value="1"/>
</dbReference>
<reference evidence="1" key="2">
    <citation type="journal article" date="2021" name="PeerJ">
        <title>Extensive microbial diversity within the chicken gut microbiome revealed by metagenomics and culture.</title>
        <authorList>
            <person name="Gilroy R."/>
            <person name="Ravi A."/>
            <person name="Getino M."/>
            <person name="Pursley I."/>
            <person name="Horton D.L."/>
            <person name="Alikhan N.F."/>
            <person name="Baker D."/>
            <person name="Gharbi K."/>
            <person name="Hall N."/>
            <person name="Watson M."/>
            <person name="Adriaenssens E.M."/>
            <person name="Foster-Nyarko E."/>
            <person name="Jarju S."/>
            <person name="Secka A."/>
            <person name="Antonio M."/>
            <person name="Oren A."/>
            <person name="Chaudhuri R.R."/>
            <person name="La Ragione R."/>
            <person name="Hildebrand F."/>
            <person name="Pallen M.J."/>
        </authorList>
    </citation>
    <scope>NUCLEOTIDE SEQUENCE</scope>
    <source>
        <strain evidence="1">ChiGjej1B1-24693</strain>
    </source>
</reference>
<dbReference type="InterPro" id="IPR029058">
    <property type="entry name" value="AB_hydrolase_fold"/>
</dbReference>
<dbReference type="PANTHER" id="PTHR48098">
    <property type="entry name" value="ENTEROCHELIN ESTERASE-RELATED"/>
    <property type="match status" value="1"/>
</dbReference>
<organism evidence="1 2">
    <name type="scientific">Candidatus Avipropionibacterium avicola</name>
    <dbReference type="NCBI Taxonomy" id="2840701"/>
    <lineage>
        <taxon>Bacteria</taxon>
        <taxon>Bacillati</taxon>
        <taxon>Actinomycetota</taxon>
        <taxon>Actinomycetes</taxon>
        <taxon>Propionibacteriales</taxon>
        <taxon>Propionibacteriaceae</taxon>
        <taxon>Propionibacteriaceae incertae sedis</taxon>
        <taxon>Candidatus Avipropionibacterium</taxon>
    </lineage>
</organism>
<dbReference type="Pfam" id="PF00756">
    <property type="entry name" value="Esterase"/>
    <property type="match status" value="1"/>
</dbReference>
<dbReference type="EMBL" id="DVLP01000286">
    <property type="protein sequence ID" value="HIT75837.1"/>
    <property type="molecule type" value="Genomic_DNA"/>
</dbReference>